<dbReference type="OrthoDB" id="7466984at2759"/>
<organism evidence="1 2">
    <name type="scientific">Phyllotreta striolata</name>
    <name type="common">Striped flea beetle</name>
    <name type="synonym">Crioceris striolata</name>
    <dbReference type="NCBI Taxonomy" id="444603"/>
    <lineage>
        <taxon>Eukaryota</taxon>
        <taxon>Metazoa</taxon>
        <taxon>Ecdysozoa</taxon>
        <taxon>Arthropoda</taxon>
        <taxon>Hexapoda</taxon>
        <taxon>Insecta</taxon>
        <taxon>Pterygota</taxon>
        <taxon>Neoptera</taxon>
        <taxon>Endopterygota</taxon>
        <taxon>Coleoptera</taxon>
        <taxon>Polyphaga</taxon>
        <taxon>Cucujiformia</taxon>
        <taxon>Chrysomeloidea</taxon>
        <taxon>Chrysomelidae</taxon>
        <taxon>Galerucinae</taxon>
        <taxon>Alticini</taxon>
        <taxon>Phyllotreta</taxon>
    </lineage>
</organism>
<evidence type="ECO:0000313" key="2">
    <source>
        <dbReference type="Proteomes" id="UP001153712"/>
    </source>
</evidence>
<dbReference type="AlphaFoldDB" id="A0A9N9TP85"/>
<proteinExistence type="predicted"/>
<reference evidence="1" key="1">
    <citation type="submission" date="2022-01" db="EMBL/GenBank/DDBJ databases">
        <authorList>
            <person name="King R."/>
        </authorList>
    </citation>
    <scope>NUCLEOTIDE SEQUENCE</scope>
</reference>
<evidence type="ECO:0000313" key="1">
    <source>
        <dbReference type="EMBL" id="CAG9860450.1"/>
    </source>
</evidence>
<gene>
    <name evidence="1" type="ORF">PHYEVI_LOCUS6803</name>
</gene>
<protein>
    <submittedName>
        <fullName evidence="1">Uncharacterized protein</fullName>
    </submittedName>
</protein>
<name>A0A9N9TP85_PHYSR</name>
<sequence>MKVVTLTLLKAQDVAMERNQLPVKRELKLLMNLWTQFLDSMKNNKVLPKSKISFEKLKALLEEQELFTTFCQTSMSDATRSCTLDVFKRNIMEDSLRGASTETTPMSSTTALMGEENVDAVESNASQLKEIDDNFIDSLFSVPSDIANLDKSQWWRQAQVRMNFLTTSEVDPLQILVEKTKRMAMKRVAETENVKKEVRKKSCWSGSSSFRQAPY</sequence>
<dbReference type="Proteomes" id="UP001153712">
    <property type="component" value="Chromosome 3"/>
</dbReference>
<accession>A0A9N9TP85</accession>
<dbReference type="EMBL" id="OU900096">
    <property type="protein sequence ID" value="CAG9860450.1"/>
    <property type="molecule type" value="Genomic_DNA"/>
</dbReference>
<keyword evidence="2" id="KW-1185">Reference proteome</keyword>